<proteinExistence type="inferred from homology"/>
<sequence>MTKLLFIQASPRGEQSKSIQVAQAYLDALKAAKPALEVDVLFLWEVELPAFDGDKTAAKVAVMLGQEQSAVQKTAWDQVVEIASRFMSADRYLFAVPMWNGGIPYRLKHYIDIIHQPGLLWGLKPETGYFGLLENKHATLVLTAGAYAGGRPSPAFGVDHQSTYLRSWLNQAGVTAIDDLRFQPTLLTADPQGALAQATQAAVELAEAHARVLAR</sequence>
<dbReference type="EMBL" id="BANB01000084">
    <property type="protein sequence ID" value="GAN76305.1"/>
    <property type="molecule type" value="Genomic_DNA"/>
</dbReference>
<dbReference type="RefSeq" id="WP_048860104.1">
    <property type="nucleotide sequence ID" value="NZ_BANB01000084.1"/>
</dbReference>
<evidence type="ECO:0000259" key="7">
    <source>
        <dbReference type="Pfam" id="PF02525"/>
    </source>
</evidence>
<evidence type="ECO:0000256" key="4">
    <source>
        <dbReference type="ARBA" id="ARBA00023027"/>
    </source>
</evidence>
<evidence type="ECO:0000256" key="1">
    <source>
        <dbReference type="ARBA" id="ARBA00022630"/>
    </source>
</evidence>
<evidence type="ECO:0000256" key="2">
    <source>
        <dbReference type="ARBA" id="ARBA00022643"/>
    </source>
</evidence>
<evidence type="ECO:0000313" key="9">
    <source>
        <dbReference type="Proteomes" id="UP000032680"/>
    </source>
</evidence>
<dbReference type="AlphaFoldDB" id="A0A0D6P3G7"/>
<dbReference type="SUPFAM" id="SSF52218">
    <property type="entry name" value="Flavoproteins"/>
    <property type="match status" value="1"/>
</dbReference>
<dbReference type="GO" id="GO:0009055">
    <property type="term" value="F:electron transfer activity"/>
    <property type="evidence" value="ECO:0007669"/>
    <property type="project" value="UniProtKB-UniRule"/>
</dbReference>
<dbReference type="OrthoDB" id="9787136at2"/>
<dbReference type="GO" id="GO:0010181">
    <property type="term" value="F:FMN binding"/>
    <property type="evidence" value="ECO:0007669"/>
    <property type="project" value="UniProtKB-UniRule"/>
</dbReference>
<comment type="function">
    <text evidence="6">Quinone reductase that provides resistance to thiol-specific stress caused by electrophilic quinones.</text>
</comment>
<protein>
    <recommendedName>
        <fullName evidence="6">FMN dependent NADH:quinone oxidoreductase</fullName>
        <ecNumber evidence="6">1.6.5.-</ecNumber>
    </recommendedName>
    <alternativeName>
        <fullName evidence="6">Azo-dye reductase</fullName>
    </alternativeName>
    <alternativeName>
        <fullName evidence="6">FMN-dependent NADH-azo compound oxidoreductase</fullName>
    </alternativeName>
    <alternativeName>
        <fullName evidence="6">FMN-dependent NADH-azoreductase</fullName>
        <ecNumber evidence="6">1.7.1.17</ecNumber>
    </alternativeName>
</protein>
<dbReference type="InterPro" id="IPR029039">
    <property type="entry name" value="Flavoprotein-like_sf"/>
</dbReference>
<keyword evidence="2 6" id="KW-0288">FMN</keyword>
<comment type="subunit">
    <text evidence="6">Homodimer.</text>
</comment>
<feature type="domain" description="Flavodoxin-like fold" evidence="7">
    <location>
        <begin position="3"/>
        <end position="204"/>
    </location>
</feature>
<keyword evidence="4 6" id="KW-0520">NAD</keyword>
<dbReference type="HAMAP" id="MF_01216">
    <property type="entry name" value="Azoreductase_type1"/>
    <property type="match status" value="1"/>
</dbReference>
<keyword evidence="1 6" id="KW-0285">Flavoprotein</keyword>
<keyword evidence="9" id="KW-1185">Reference proteome</keyword>
<dbReference type="InterPro" id="IPR050104">
    <property type="entry name" value="FMN-dep_NADH:Q_OxRdtase_AzoR1"/>
</dbReference>
<comment type="caution">
    <text evidence="8">The sequence shown here is derived from an EMBL/GenBank/DDBJ whole genome shotgun (WGS) entry which is preliminary data.</text>
</comment>
<evidence type="ECO:0000256" key="5">
    <source>
        <dbReference type="ARBA" id="ARBA00048542"/>
    </source>
</evidence>
<comment type="catalytic activity">
    <reaction evidence="6">
        <text>2 a quinone + NADH + H(+) = 2 a 1,4-benzosemiquinone + NAD(+)</text>
        <dbReference type="Rhea" id="RHEA:65952"/>
        <dbReference type="ChEBI" id="CHEBI:15378"/>
        <dbReference type="ChEBI" id="CHEBI:57540"/>
        <dbReference type="ChEBI" id="CHEBI:57945"/>
        <dbReference type="ChEBI" id="CHEBI:132124"/>
        <dbReference type="ChEBI" id="CHEBI:134225"/>
    </reaction>
</comment>
<dbReference type="GO" id="GO:0016655">
    <property type="term" value="F:oxidoreductase activity, acting on NAD(P)H, quinone or similar compound as acceptor"/>
    <property type="evidence" value="ECO:0007669"/>
    <property type="project" value="InterPro"/>
</dbReference>
<gene>
    <name evidence="6" type="primary">azoR</name>
    <name evidence="8" type="ORF">Asru_0084_16</name>
</gene>
<keyword evidence="3 6" id="KW-0560">Oxidoreductase</keyword>
<accession>A0A0D6P3G7</accession>
<dbReference type="GO" id="GO:0016652">
    <property type="term" value="F:oxidoreductase activity, acting on NAD(P)H as acceptor"/>
    <property type="evidence" value="ECO:0007669"/>
    <property type="project" value="UniProtKB-UniRule"/>
</dbReference>
<dbReference type="Proteomes" id="UP000032680">
    <property type="component" value="Unassembled WGS sequence"/>
</dbReference>
<feature type="binding site" evidence="6">
    <location>
        <position position="10"/>
    </location>
    <ligand>
        <name>FMN</name>
        <dbReference type="ChEBI" id="CHEBI:58210"/>
    </ligand>
</feature>
<comment type="catalytic activity">
    <reaction evidence="5">
        <text>N,N-dimethyl-1,4-phenylenediamine + anthranilate + 2 NAD(+) = 2-(4-dimethylaminophenyl)diazenylbenzoate + 2 NADH + 2 H(+)</text>
        <dbReference type="Rhea" id="RHEA:55872"/>
        <dbReference type="ChEBI" id="CHEBI:15378"/>
        <dbReference type="ChEBI" id="CHEBI:15783"/>
        <dbReference type="ChEBI" id="CHEBI:16567"/>
        <dbReference type="ChEBI" id="CHEBI:57540"/>
        <dbReference type="ChEBI" id="CHEBI:57945"/>
        <dbReference type="ChEBI" id="CHEBI:71579"/>
        <dbReference type="EC" id="1.7.1.17"/>
    </reaction>
    <physiologicalReaction direction="right-to-left" evidence="5">
        <dbReference type="Rhea" id="RHEA:55874"/>
    </physiologicalReaction>
</comment>
<name>A0A0D6P3G7_9PROT</name>
<comment type="cofactor">
    <cofactor evidence="6">
        <name>FMN</name>
        <dbReference type="ChEBI" id="CHEBI:58210"/>
    </cofactor>
    <text evidence="6">Binds 1 FMN per subunit.</text>
</comment>
<dbReference type="PANTHER" id="PTHR43741">
    <property type="entry name" value="FMN-DEPENDENT NADH-AZOREDUCTASE 1"/>
    <property type="match status" value="1"/>
</dbReference>
<dbReference type="Gene3D" id="3.40.50.360">
    <property type="match status" value="1"/>
</dbReference>
<dbReference type="InterPro" id="IPR023048">
    <property type="entry name" value="NADH:quinone_OxRdtase_FMN_depd"/>
</dbReference>
<dbReference type="EC" id="1.6.5.-" evidence="6"/>
<dbReference type="PANTHER" id="PTHR43741:SF4">
    <property type="entry name" value="FMN-DEPENDENT NADH:QUINONE OXIDOREDUCTASE"/>
    <property type="match status" value="1"/>
</dbReference>
<organism evidence="8 9">
    <name type="scientific">Acidisphaera rubrifaciens HS-AP3</name>
    <dbReference type="NCBI Taxonomy" id="1231350"/>
    <lineage>
        <taxon>Bacteria</taxon>
        <taxon>Pseudomonadati</taxon>
        <taxon>Pseudomonadota</taxon>
        <taxon>Alphaproteobacteria</taxon>
        <taxon>Acetobacterales</taxon>
        <taxon>Acetobacteraceae</taxon>
        <taxon>Acidisphaera</taxon>
    </lineage>
</organism>
<comment type="function">
    <text evidence="6">Also exhibits azoreductase activity. Catalyzes the reductive cleavage of the azo bond in aromatic azo compounds to the corresponding amines.</text>
</comment>
<dbReference type="Pfam" id="PF02525">
    <property type="entry name" value="Flavodoxin_2"/>
    <property type="match status" value="1"/>
</dbReference>
<dbReference type="EC" id="1.7.1.17" evidence="6"/>
<evidence type="ECO:0000256" key="3">
    <source>
        <dbReference type="ARBA" id="ARBA00023002"/>
    </source>
</evidence>
<comment type="similarity">
    <text evidence="6">Belongs to the azoreductase type 1 family.</text>
</comment>
<comment type="caution">
    <text evidence="6">Lacks conserved residue(s) required for the propagation of feature annotation.</text>
</comment>
<evidence type="ECO:0000313" key="8">
    <source>
        <dbReference type="EMBL" id="GAN76305.1"/>
    </source>
</evidence>
<evidence type="ECO:0000256" key="6">
    <source>
        <dbReference type="HAMAP-Rule" id="MF_01216"/>
    </source>
</evidence>
<reference evidence="8 9" key="1">
    <citation type="submission" date="2012-11" db="EMBL/GenBank/DDBJ databases">
        <title>Whole genome sequence of Acidisphaera rubrifaciens HS-AP3.</title>
        <authorList>
            <person name="Azuma Y."/>
            <person name="Higashiura N."/>
            <person name="Hirakawa H."/>
            <person name="Matsushita K."/>
        </authorList>
    </citation>
    <scope>NUCLEOTIDE SEQUENCE [LARGE SCALE GENOMIC DNA]</scope>
    <source>
        <strain evidence="8 9">HS-AP3</strain>
    </source>
</reference>
<feature type="binding site" evidence="6">
    <location>
        <begin position="16"/>
        <end position="18"/>
    </location>
    <ligand>
        <name>FMN</name>
        <dbReference type="ChEBI" id="CHEBI:58210"/>
    </ligand>
</feature>
<dbReference type="InterPro" id="IPR003680">
    <property type="entry name" value="Flavodoxin_fold"/>
</dbReference>